<evidence type="ECO:0000256" key="1">
    <source>
        <dbReference type="SAM" id="MobiDB-lite"/>
    </source>
</evidence>
<feature type="region of interest" description="Disordered" evidence="1">
    <location>
        <begin position="50"/>
        <end position="76"/>
    </location>
</feature>
<dbReference type="EMBL" id="LT629757">
    <property type="protein sequence ID" value="SDS20770.1"/>
    <property type="molecule type" value="Genomic_DNA"/>
</dbReference>
<protein>
    <submittedName>
        <fullName evidence="2">DNA binding domain-containing protein, excisionase family</fullName>
    </submittedName>
</protein>
<evidence type="ECO:0000313" key="2">
    <source>
        <dbReference type="EMBL" id="SDS20770.1"/>
    </source>
</evidence>
<dbReference type="OrthoDB" id="4763308at2"/>
<dbReference type="Proteomes" id="UP000198859">
    <property type="component" value="Chromosome I"/>
</dbReference>
<dbReference type="AlphaFoldDB" id="A0A1H1QBH2"/>
<sequence length="137" mass="14989">MTYAQAAAILGVHVSNVPKLVTRGEIRSRGTRGPHASLLRADVEAVLERRRERRRAKAGQEAAPPPRPVTAPPDDDHEWLTLEEAGEVIGISGQAVGKRAKRGKIPHVRQGVRVWVRADHAQIAANSRTARQILRPA</sequence>
<keyword evidence="3" id="KW-1185">Reference proteome</keyword>
<gene>
    <name evidence="2" type="ORF">SAMN04488570_1368</name>
</gene>
<organism evidence="2 3">
    <name type="scientific">Nocardioides scoriae</name>
    <dbReference type="NCBI Taxonomy" id="642780"/>
    <lineage>
        <taxon>Bacteria</taxon>
        <taxon>Bacillati</taxon>
        <taxon>Actinomycetota</taxon>
        <taxon>Actinomycetes</taxon>
        <taxon>Propionibacteriales</taxon>
        <taxon>Nocardioidaceae</taxon>
        <taxon>Nocardioides</taxon>
    </lineage>
</organism>
<proteinExistence type="predicted"/>
<dbReference type="RefSeq" id="WP_091727596.1">
    <property type="nucleotide sequence ID" value="NZ_LT629757.1"/>
</dbReference>
<accession>A0A1H1QBH2</accession>
<reference evidence="3" key="1">
    <citation type="submission" date="2016-10" db="EMBL/GenBank/DDBJ databases">
        <authorList>
            <person name="Varghese N."/>
            <person name="Submissions S."/>
        </authorList>
    </citation>
    <scope>NUCLEOTIDE SEQUENCE [LARGE SCALE GENOMIC DNA]</scope>
    <source>
        <strain evidence="3">DSM 22127</strain>
    </source>
</reference>
<name>A0A1H1QBH2_9ACTN</name>
<evidence type="ECO:0000313" key="3">
    <source>
        <dbReference type="Proteomes" id="UP000198859"/>
    </source>
</evidence>